<gene>
    <name evidence="1" type="ORF">V1517DRAFT_320596</name>
</gene>
<proteinExistence type="predicted"/>
<evidence type="ECO:0000313" key="1">
    <source>
        <dbReference type="EMBL" id="KAK9323381.1"/>
    </source>
</evidence>
<dbReference type="EMBL" id="MU970062">
    <property type="protein sequence ID" value="KAK9323381.1"/>
    <property type="molecule type" value="Genomic_DNA"/>
</dbReference>
<keyword evidence="2" id="KW-1185">Reference proteome</keyword>
<accession>A0ACC3TR58</accession>
<comment type="caution">
    <text evidence="1">The sequence shown here is derived from an EMBL/GenBank/DDBJ whole genome shotgun (WGS) entry which is preliminary data.</text>
</comment>
<organism evidence="1 2">
    <name type="scientific">Lipomyces orientalis</name>
    <dbReference type="NCBI Taxonomy" id="1233043"/>
    <lineage>
        <taxon>Eukaryota</taxon>
        <taxon>Fungi</taxon>
        <taxon>Dikarya</taxon>
        <taxon>Ascomycota</taxon>
        <taxon>Saccharomycotina</taxon>
        <taxon>Lipomycetes</taxon>
        <taxon>Lipomycetales</taxon>
        <taxon>Lipomycetaceae</taxon>
        <taxon>Lipomyces</taxon>
    </lineage>
</organism>
<sequence length="451" mass="50878">MRWSGETSPRSPRDALRPVSGRWSTPQNNRQGIHSESSVVLFQYPRARIVSFSSAGSKNLRTFLAPPISPSTLTERTIARGVFKLYRIKAHPNSTFVQCGDVVHPMLKRLRCWKISRNEFILPLPTTDSYWRIEIQSCDDEVLSVLDNKLAESCSLLRYEVLESADGSWTIDSRVLTFKDSPTSSIARRNAGLETLRNTNSSHNRSNDKLTVVSNHSIPQMQPHNSPGTLQSQDINSPQRPVKCLDSISVRQFTSDTVESSLSPGSESQFSFTSEEESEFSADGESNMRAQVEEWGSKQGATNVTDSKLQWQSTTVPESSSAVQPDGDVEVRQGPIPTREPEQTGEHKQSDELRGKRALIVKLDSSVNDRSLLRPLCRNTRHAFASRDRRTWESKEIQSCKPLYVVPADNGCSWDIEYGFTDLSFQPYGLKRSYTFEYNKVTQANYREALQ</sequence>
<evidence type="ECO:0000313" key="2">
    <source>
        <dbReference type="Proteomes" id="UP001489719"/>
    </source>
</evidence>
<protein>
    <submittedName>
        <fullName evidence="1">Inheritance of peroxisomes protein 1-domain-containing protein</fullName>
    </submittedName>
</protein>
<name>A0ACC3TR58_9ASCO</name>
<reference evidence="2" key="1">
    <citation type="journal article" date="2024" name="Front. Bioeng. Biotechnol.">
        <title>Genome-scale model development and genomic sequencing of the oleaginous clade Lipomyces.</title>
        <authorList>
            <person name="Czajka J.J."/>
            <person name="Han Y."/>
            <person name="Kim J."/>
            <person name="Mondo S.J."/>
            <person name="Hofstad B.A."/>
            <person name="Robles A."/>
            <person name="Haridas S."/>
            <person name="Riley R."/>
            <person name="LaButti K."/>
            <person name="Pangilinan J."/>
            <person name="Andreopoulos W."/>
            <person name="Lipzen A."/>
            <person name="Yan J."/>
            <person name="Wang M."/>
            <person name="Ng V."/>
            <person name="Grigoriev I.V."/>
            <person name="Spatafora J.W."/>
            <person name="Magnuson J.K."/>
            <person name="Baker S.E."/>
            <person name="Pomraning K.R."/>
        </authorList>
    </citation>
    <scope>NUCLEOTIDE SEQUENCE [LARGE SCALE GENOMIC DNA]</scope>
    <source>
        <strain evidence="2">CBS 10300</strain>
    </source>
</reference>
<dbReference type="Proteomes" id="UP001489719">
    <property type="component" value="Unassembled WGS sequence"/>
</dbReference>